<dbReference type="EMBL" id="CAJNON010006020">
    <property type="protein sequence ID" value="CAF1537871.1"/>
    <property type="molecule type" value="Genomic_DNA"/>
</dbReference>
<organism evidence="1 2">
    <name type="scientific">Adineta steineri</name>
    <dbReference type="NCBI Taxonomy" id="433720"/>
    <lineage>
        <taxon>Eukaryota</taxon>
        <taxon>Metazoa</taxon>
        <taxon>Spiralia</taxon>
        <taxon>Gnathifera</taxon>
        <taxon>Rotifera</taxon>
        <taxon>Eurotatoria</taxon>
        <taxon>Bdelloidea</taxon>
        <taxon>Adinetida</taxon>
        <taxon>Adinetidae</taxon>
        <taxon>Adineta</taxon>
    </lineage>
</organism>
<feature type="non-terminal residue" evidence="1">
    <location>
        <position position="49"/>
    </location>
</feature>
<dbReference type="Proteomes" id="UP000663891">
    <property type="component" value="Unassembled WGS sequence"/>
</dbReference>
<reference evidence="1" key="1">
    <citation type="submission" date="2021-02" db="EMBL/GenBank/DDBJ databases">
        <authorList>
            <person name="Nowell W R."/>
        </authorList>
    </citation>
    <scope>NUCLEOTIDE SEQUENCE</scope>
</reference>
<dbReference type="AlphaFoldDB" id="A0A815VN00"/>
<evidence type="ECO:0000313" key="1">
    <source>
        <dbReference type="EMBL" id="CAF1537871.1"/>
    </source>
</evidence>
<gene>
    <name evidence="1" type="ORF">VCS650_LOCUS43925</name>
</gene>
<accession>A0A815VN00</accession>
<evidence type="ECO:0000313" key="2">
    <source>
        <dbReference type="Proteomes" id="UP000663891"/>
    </source>
</evidence>
<comment type="caution">
    <text evidence="1">The sequence shown here is derived from an EMBL/GenBank/DDBJ whole genome shotgun (WGS) entry which is preliminary data.</text>
</comment>
<name>A0A815VN00_9BILA</name>
<protein>
    <submittedName>
        <fullName evidence="1">Uncharacterized protein</fullName>
    </submittedName>
</protein>
<sequence>MPTLDCRWSSDGDCIWTWSFDEPDDVGGAHDDVALGDGFGSLALDGGAP</sequence>
<proteinExistence type="predicted"/>